<feature type="non-terminal residue" evidence="2">
    <location>
        <position position="144"/>
    </location>
</feature>
<gene>
    <name evidence="2" type="ORF">PACLA_8A051193</name>
</gene>
<evidence type="ECO:0000259" key="1">
    <source>
        <dbReference type="Pfam" id="PF21787"/>
    </source>
</evidence>
<organism evidence="2 3">
    <name type="scientific">Paramuricea clavata</name>
    <name type="common">Red gorgonian</name>
    <name type="synonym">Violescent sea-whip</name>
    <dbReference type="NCBI Taxonomy" id="317549"/>
    <lineage>
        <taxon>Eukaryota</taxon>
        <taxon>Metazoa</taxon>
        <taxon>Cnidaria</taxon>
        <taxon>Anthozoa</taxon>
        <taxon>Octocorallia</taxon>
        <taxon>Malacalcyonacea</taxon>
        <taxon>Plexauridae</taxon>
        <taxon>Paramuricea</taxon>
    </lineage>
</organism>
<dbReference type="OrthoDB" id="7312725at2759"/>
<comment type="caution">
    <text evidence="2">The sequence shown here is derived from an EMBL/GenBank/DDBJ whole genome shotgun (WGS) entry which is preliminary data.</text>
</comment>
<dbReference type="EMBL" id="CACRXK020028816">
    <property type="protein sequence ID" value="CAB4041722.1"/>
    <property type="molecule type" value="Genomic_DNA"/>
</dbReference>
<accession>A0A6S7LRA5</accession>
<dbReference type="Pfam" id="PF21787">
    <property type="entry name" value="TNP-like_RNaseH_N"/>
    <property type="match status" value="1"/>
</dbReference>
<dbReference type="Proteomes" id="UP001152795">
    <property type="component" value="Unassembled WGS sequence"/>
</dbReference>
<dbReference type="AlphaFoldDB" id="A0A6S7LRA5"/>
<dbReference type="InterPro" id="IPR048365">
    <property type="entry name" value="TNP-like_RNaseH_N"/>
</dbReference>
<sequence length="144" mass="16182">MDHLTHEQLNTIKCWASSVECEPVFQNQVFTHLQDNLEEDNKDCVLLVEEMSIKKDALLEAQTKTFVENVDYGKIMAEKQDATAENGLVVMAVGLKQPWNYRIEFFLMKVAVAAQTLSNSVASGIRYLKAIGIPKFQASDETSP</sequence>
<evidence type="ECO:0000313" key="3">
    <source>
        <dbReference type="Proteomes" id="UP001152795"/>
    </source>
</evidence>
<evidence type="ECO:0000313" key="2">
    <source>
        <dbReference type="EMBL" id="CAB4041722.1"/>
    </source>
</evidence>
<proteinExistence type="predicted"/>
<name>A0A6S7LRA5_PARCT</name>
<feature type="domain" description="Transposable element P transposase-like RNase H" evidence="1">
    <location>
        <begin position="21"/>
        <end position="133"/>
    </location>
</feature>
<protein>
    <recommendedName>
        <fullName evidence="1">Transposable element P transposase-like RNase H domain-containing protein</fullName>
    </recommendedName>
</protein>
<reference evidence="2" key="1">
    <citation type="submission" date="2020-04" db="EMBL/GenBank/DDBJ databases">
        <authorList>
            <person name="Alioto T."/>
            <person name="Alioto T."/>
            <person name="Gomez Garrido J."/>
        </authorList>
    </citation>
    <scope>NUCLEOTIDE SEQUENCE</scope>
    <source>
        <strain evidence="2">A484AB</strain>
    </source>
</reference>
<keyword evidence="3" id="KW-1185">Reference proteome</keyword>